<dbReference type="SUPFAM" id="SSF103473">
    <property type="entry name" value="MFS general substrate transporter"/>
    <property type="match status" value="1"/>
</dbReference>
<name>A0A5N6ZSY1_9EURO</name>
<dbReference type="InterPro" id="IPR036259">
    <property type="entry name" value="MFS_trans_sf"/>
</dbReference>
<dbReference type="GeneID" id="43657720"/>
<evidence type="ECO:0000313" key="8">
    <source>
        <dbReference type="Proteomes" id="UP000326268"/>
    </source>
</evidence>
<gene>
    <name evidence="7" type="ORF">BDV27DRAFT_161760</name>
</gene>
<dbReference type="PANTHER" id="PTHR43791">
    <property type="entry name" value="PERMEASE-RELATED"/>
    <property type="match status" value="1"/>
</dbReference>
<dbReference type="GO" id="GO:0022857">
    <property type="term" value="F:transmembrane transporter activity"/>
    <property type="evidence" value="ECO:0007669"/>
    <property type="project" value="TreeGrafter"/>
</dbReference>
<comment type="subcellular location">
    <subcellularLocation>
        <location evidence="1">Membrane</location>
        <topology evidence="1">Multi-pass membrane protein</topology>
    </subcellularLocation>
</comment>
<dbReference type="Proteomes" id="UP000326268">
    <property type="component" value="Unassembled WGS sequence"/>
</dbReference>
<accession>A0A5N6ZSY1</accession>
<sequence>MMGPFLTDRWQHRYSFVIFGVVFASIGYIILLCQGALSGRLNVHVRHKAVFFVTAGCYIVQPVAIMWMANNLDGHYKRAVGLAIQIGLENIAGIITSNIFNRGDAPPYTVGYGVSLARMVFCGIMSIILAAGLLIEN</sequence>
<evidence type="ECO:0000256" key="3">
    <source>
        <dbReference type="ARBA" id="ARBA00022692"/>
    </source>
</evidence>
<proteinExistence type="predicted"/>
<keyword evidence="2" id="KW-0813">Transport</keyword>
<evidence type="ECO:0000256" key="4">
    <source>
        <dbReference type="ARBA" id="ARBA00022989"/>
    </source>
</evidence>
<dbReference type="PANTHER" id="PTHR43791:SF52">
    <property type="entry name" value="TRANSPORTER, PUTATIVE (AFU_ORTHOLOGUE AFUA_1G11820)-RELATED"/>
    <property type="match status" value="1"/>
</dbReference>
<dbReference type="OrthoDB" id="19923at2759"/>
<feature type="transmembrane region" description="Helical" evidence="6">
    <location>
        <begin position="49"/>
        <end position="69"/>
    </location>
</feature>
<evidence type="ECO:0000256" key="1">
    <source>
        <dbReference type="ARBA" id="ARBA00004141"/>
    </source>
</evidence>
<evidence type="ECO:0000256" key="5">
    <source>
        <dbReference type="ARBA" id="ARBA00023136"/>
    </source>
</evidence>
<evidence type="ECO:0008006" key="9">
    <source>
        <dbReference type="Google" id="ProtNLM"/>
    </source>
</evidence>
<organism evidence="7 8">
    <name type="scientific">Aspergillus caelatus</name>
    <dbReference type="NCBI Taxonomy" id="61420"/>
    <lineage>
        <taxon>Eukaryota</taxon>
        <taxon>Fungi</taxon>
        <taxon>Dikarya</taxon>
        <taxon>Ascomycota</taxon>
        <taxon>Pezizomycotina</taxon>
        <taxon>Eurotiomycetes</taxon>
        <taxon>Eurotiomycetidae</taxon>
        <taxon>Eurotiales</taxon>
        <taxon>Aspergillaceae</taxon>
        <taxon>Aspergillus</taxon>
        <taxon>Aspergillus subgen. Circumdati</taxon>
    </lineage>
</organism>
<evidence type="ECO:0000256" key="2">
    <source>
        <dbReference type="ARBA" id="ARBA00022448"/>
    </source>
</evidence>
<dbReference type="RefSeq" id="XP_031923444.1">
    <property type="nucleotide sequence ID" value="XM_032073274.1"/>
</dbReference>
<dbReference type="AlphaFoldDB" id="A0A5N6ZSY1"/>
<keyword evidence="3 6" id="KW-0812">Transmembrane</keyword>
<dbReference type="GO" id="GO:0016020">
    <property type="term" value="C:membrane"/>
    <property type="evidence" value="ECO:0007669"/>
    <property type="project" value="UniProtKB-SubCell"/>
</dbReference>
<feature type="transmembrane region" description="Helical" evidence="6">
    <location>
        <begin position="14"/>
        <end position="37"/>
    </location>
</feature>
<dbReference type="EMBL" id="ML737778">
    <property type="protein sequence ID" value="KAE8360363.1"/>
    <property type="molecule type" value="Genomic_DNA"/>
</dbReference>
<feature type="transmembrane region" description="Helical" evidence="6">
    <location>
        <begin position="116"/>
        <end position="135"/>
    </location>
</feature>
<protein>
    <recommendedName>
        <fullName evidence="9">Major facilitator superfamily domain-containing protein</fullName>
    </recommendedName>
</protein>
<keyword evidence="8" id="KW-1185">Reference proteome</keyword>
<reference evidence="7 8" key="1">
    <citation type="submission" date="2019-04" db="EMBL/GenBank/DDBJ databases">
        <title>Friends and foes A comparative genomics studyof 23 Aspergillus species from section Flavi.</title>
        <authorList>
            <consortium name="DOE Joint Genome Institute"/>
            <person name="Kjaerbolling I."/>
            <person name="Vesth T."/>
            <person name="Frisvad J.C."/>
            <person name="Nybo J.L."/>
            <person name="Theobald S."/>
            <person name="Kildgaard S."/>
            <person name="Isbrandt T."/>
            <person name="Kuo A."/>
            <person name="Sato A."/>
            <person name="Lyhne E.K."/>
            <person name="Kogle M.E."/>
            <person name="Wiebenga A."/>
            <person name="Kun R.S."/>
            <person name="Lubbers R.J."/>
            <person name="Makela M.R."/>
            <person name="Barry K."/>
            <person name="Chovatia M."/>
            <person name="Clum A."/>
            <person name="Daum C."/>
            <person name="Haridas S."/>
            <person name="He G."/>
            <person name="LaButti K."/>
            <person name="Lipzen A."/>
            <person name="Mondo S."/>
            <person name="Riley R."/>
            <person name="Salamov A."/>
            <person name="Simmons B.A."/>
            <person name="Magnuson J.K."/>
            <person name="Henrissat B."/>
            <person name="Mortensen U.H."/>
            <person name="Larsen T.O."/>
            <person name="Devries R.P."/>
            <person name="Grigoriev I.V."/>
            <person name="Machida M."/>
            <person name="Baker S.E."/>
            <person name="Andersen M.R."/>
        </authorList>
    </citation>
    <scope>NUCLEOTIDE SEQUENCE [LARGE SCALE GENOMIC DNA]</scope>
    <source>
        <strain evidence="7 8">CBS 763.97</strain>
    </source>
</reference>
<keyword evidence="4 6" id="KW-1133">Transmembrane helix</keyword>
<evidence type="ECO:0000313" key="7">
    <source>
        <dbReference type="EMBL" id="KAE8360363.1"/>
    </source>
</evidence>
<evidence type="ECO:0000256" key="6">
    <source>
        <dbReference type="SAM" id="Phobius"/>
    </source>
</evidence>
<keyword evidence="5 6" id="KW-0472">Membrane</keyword>